<evidence type="ECO:0000259" key="11">
    <source>
        <dbReference type="Pfam" id="PF00218"/>
    </source>
</evidence>
<dbReference type="NCBIfam" id="NF001377">
    <property type="entry name" value="PRK00278.2-4"/>
    <property type="match status" value="1"/>
</dbReference>
<dbReference type="Gene3D" id="3.20.20.70">
    <property type="entry name" value="Aldolase class I"/>
    <property type="match status" value="1"/>
</dbReference>
<evidence type="ECO:0000256" key="3">
    <source>
        <dbReference type="ARBA" id="ARBA00012362"/>
    </source>
</evidence>
<evidence type="ECO:0000256" key="4">
    <source>
        <dbReference type="ARBA" id="ARBA00018080"/>
    </source>
</evidence>
<accession>A0AAC9K8W6</accession>
<comment type="catalytic activity">
    <reaction evidence="1 10">
        <text>1-(2-carboxyphenylamino)-1-deoxy-D-ribulose 5-phosphate + H(+) = (1S,2R)-1-C-(indol-3-yl)glycerol 3-phosphate + CO2 + H2O</text>
        <dbReference type="Rhea" id="RHEA:23476"/>
        <dbReference type="ChEBI" id="CHEBI:15377"/>
        <dbReference type="ChEBI" id="CHEBI:15378"/>
        <dbReference type="ChEBI" id="CHEBI:16526"/>
        <dbReference type="ChEBI" id="CHEBI:58613"/>
        <dbReference type="ChEBI" id="CHEBI:58866"/>
        <dbReference type="EC" id="4.1.1.48"/>
    </reaction>
</comment>
<name>A0AAC9K8W6_9PROT</name>
<dbReference type="SUPFAM" id="SSF51366">
    <property type="entry name" value="Ribulose-phoshate binding barrel"/>
    <property type="match status" value="1"/>
</dbReference>
<dbReference type="GO" id="GO:0000162">
    <property type="term" value="P:L-tryptophan biosynthetic process"/>
    <property type="evidence" value="ECO:0007669"/>
    <property type="project" value="UniProtKB-UniRule"/>
</dbReference>
<dbReference type="HAMAP" id="MF_00134_B">
    <property type="entry name" value="IGPS_B"/>
    <property type="match status" value="1"/>
</dbReference>
<dbReference type="InterPro" id="IPR011060">
    <property type="entry name" value="RibuloseP-bd_barrel"/>
</dbReference>
<dbReference type="CDD" id="cd00331">
    <property type="entry name" value="IGPS"/>
    <property type="match status" value="1"/>
</dbReference>
<dbReference type="FunFam" id="3.20.20.70:FF:000024">
    <property type="entry name" value="Indole-3-glycerol phosphate synthase"/>
    <property type="match status" value="1"/>
</dbReference>
<evidence type="ECO:0000313" key="12">
    <source>
        <dbReference type="EMBL" id="APH54071.1"/>
    </source>
</evidence>
<feature type="domain" description="Indole-3-glycerol phosphate synthase" evidence="11">
    <location>
        <begin position="37"/>
        <end position="292"/>
    </location>
</feature>
<keyword evidence="6 10" id="KW-0210">Decarboxylase</keyword>
<reference evidence="13" key="1">
    <citation type="submission" date="2016-11" db="EMBL/GenBank/DDBJ databases">
        <title>Comparative genomic and phenotypic analysis of Granulibacter bethesdensis clinical isolates from patients with chronic granulomatous disease.</title>
        <authorList>
            <person name="Zarember K.A."/>
            <person name="Porcella S.F."/>
            <person name="Chu J."/>
            <person name="Ding L."/>
            <person name="Dahlstrom E."/>
            <person name="Barbian K."/>
            <person name="Martens C."/>
            <person name="Sykora L."/>
            <person name="Kramer S."/>
            <person name="Pettinato A.M."/>
            <person name="Hong H."/>
            <person name="Wald G."/>
            <person name="Berg L.J."/>
            <person name="Rogge L.S."/>
            <person name="Greenberg D.E."/>
            <person name="Falcone E.L."/>
            <person name="Neves J.F."/>
            <person name="Simoes M.J."/>
            <person name="Casal M."/>
            <person name="Rodriguez-Lopez F.C."/>
            <person name="Zelazny A."/>
            <person name="Gallin J.I."/>
            <person name="Holland S.M."/>
        </authorList>
    </citation>
    <scope>NUCLEOTIDE SEQUENCE [LARGE SCALE GENOMIC DNA]</scope>
    <source>
        <strain evidence="13">NIH9.1</strain>
    </source>
</reference>
<dbReference type="PROSITE" id="PS00614">
    <property type="entry name" value="IGPS"/>
    <property type="match status" value="1"/>
</dbReference>
<dbReference type="InterPro" id="IPR001468">
    <property type="entry name" value="Indole-3-GlycerolPSynthase_CS"/>
</dbReference>
<evidence type="ECO:0000313" key="13">
    <source>
        <dbReference type="Proteomes" id="UP000182373"/>
    </source>
</evidence>
<organism evidence="12 13">
    <name type="scientific">Granulibacter bethesdensis</name>
    <dbReference type="NCBI Taxonomy" id="364410"/>
    <lineage>
        <taxon>Bacteria</taxon>
        <taxon>Pseudomonadati</taxon>
        <taxon>Pseudomonadota</taxon>
        <taxon>Alphaproteobacteria</taxon>
        <taxon>Acetobacterales</taxon>
        <taxon>Acetobacteraceae</taxon>
        <taxon>Granulibacter</taxon>
    </lineage>
</organism>
<evidence type="ECO:0000256" key="1">
    <source>
        <dbReference type="ARBA" id="ARBA00001633"/>
    </source>
</evidence>
<evidence type="ECO:0000256" key="10">
    <source>
        <dbReference type="HAMAP-Rule" id="MF_00134"/>
    </source>
</evidence>
<dbReference type="InterPro" id="IPR013785">
    <property type="entry name" value="Aldolase_TIM"/>
</dbReference>
<keyword evidence="9 10" id="KW-0456">Lyase</keyword>
<dbReference type="PANTHER" id="PTHR22854:SF2">
    <property type="entry name" value="INDOLE-3-GLYCEROL-PHOSPHATE SYNTHASE"/>
    <property type="match status" value="1"/>
</dbReference>
<gene>
    <name evidence="10" type="primary">trpC</name>
    <name evidence="12" type="ORF">GbCGDNIH9_0819</name>
</gene>
<keyword evidence="7 10" id="KW-0822">Tryptophan biosynthesis</keyword>
<dbReference type="GO" id="GO:0004425">
    <property type="term" value="F:indole-3-glycerol-phosphate synthase activity"/>
    <property type="evidence" value="ECO:0007669"/>
    <property type="project" value="UniProtKB-UniRule"/>
</dbReference>
<evidence type="ECO:0000256" key="7">
    <source>
        <dbReference type="ARBA" id="ARBA00022822"/>
    </source>
</evidence>
<dbReference type="PANTHER" id="PTHR22854">
    <property type="entry name" value="TRYPTOPHAN BIOSYNTHESIS PROTEIN"/>
    <property type="match status" value="1"/>
</dbReference>
<proteinExistence type="inferred from homology"/>
<comment type="pathway">
    <text evidence="2 10">Amino-acid biosynthesis; L-tryptophan biosynthesis; L-tryptophan from chorismate: step 4/5.</text>
</comment>
<evidence type="ECO:0000256" key="6">
    <source>
        <dbReference type="ARBA" id="ARBA00022793"/>
    </source>
</evidence>
<protein>
    <recommendedName>
        <fullName evidence="4 10">Indole-3-glycerol phosphate synthase</fullName>
        <shortName evidence="10">IGPS</shortName>
        <ecNumber evidence="3 10">4.1.1.48</ecNumber>
    </recommendedName>
</protein>
<dbReference type="Pfam" id="PF00218">
    <property type="entry name" value="IGPS"/>
    <property type="match status" value="1"/>
</dbReference>
<dbReference type="GO" id="GO:0004640">
    <property type="term" value="F:phosphoribosylanthranilate isomerase activity"/>
    <property type="evidence" value="ECO:0007669"/>
    <property type="project" value="TreeGrafter"/>
</dbReference>
<evidence type="ECO:0000256" key="5">
    <source>
        <dbReference type="ARBA" id="ARBA00022605"/>
    </source>
</evidence>
<dbReference type="Proteomes" id="UP000182373">
    <property type="component" value="Chromosome"/>
</dbReference>
<keyword evidence="8 10" id="KW-0057">Aromatic amino acid biosynthesis</keyword>
<comment type="similarity">
    <text evidence="10">Belongs to the TrpC family.</text>
</comment>
<dbReference type="NCBIfam" id="NF001370">
    <property type="entry name" value="PRK00278.1-2"/>
    <property type="match status" value="1"/>
</dbReference>
<dbReference type="InterPro" id="IPR045186">
    <property type="entry name" value="Indole-3-glycerol_P_synth"/>
</dbReference>
<evidence type="ECO:0000256" key="2">
    <source>
        <dbReference type="ARBA" id="ARBA00004696"/>
    </source>
</evidence>
<dbReference type="EMBL" id="CP018191">
    <property type="protein sequence ID" value="APH54071.1"/>
    <property type="molecule type" value="Genomic_DNA"/>
</dbReference>
<evidence type="ECO:0000256" key="8">
    <source>
        <dbReference type="ARBA" id="ARBA00023141"/>
    </source>
</evidence>
<dbReference type="InterPro" id="IPR013798">
    <property type="entry name" value="Indole-3-glycerol_P_synth_dom"/>
</dbReference>
<dbReference type="EC" id="4.1.1.48" evidence="3 10"/>
<keyword evidence="5 10" id="KW-0028">Amino-acid biosynthesis</keyword>
<sequence length="305" mass="32992">MPVTAFGAMMTTLPASQPDQTTPTETGAATSTGYDVLARICADTRKEVTQRKALLSKETLINRIRDLPAPRGFGQALKDAVLQGGYGLITEIKKASPSGGLIRPHFNPAELAKAYQAGGATCLSVLTDEPYFQGDPEHLVSARAAVSLPVLRKDFILDPWQVYESRAMGADCILLIMAALTDDEARELEETARHLDLDVLAEVHDEGELDRALALQTGLIGINNRNLKTLKTDLSTTLNIAPLLPPDRFLVAESGIRTHEDIQRLAATGVRSFLIGESLMRQHDVTKAVRELIGIDSLPPVPPIA</sequence>
<evidence type="ECO:0000256" key="9">
    <source>
        <dbReference type="ARBA" id="ARBA00023239"/>
    </source>
</evidence>
<dbReference type="NCBIfam" id="NF001373">
    <property type="entry name" value="PRK00278.1-6"/>
    <property type="match status" value="1"/>
</dbReference>
<dbReference type="AlphaFoldDB" id="A0AAC9K8W6"/>